<sequence length="118" mass="12658">MSHLTHMNVEQGDILSHLQGGCITIVGSPIDLKVCYSLNKQDETVTISVSLAGMSMGSATLSAKNPSVTLSLSLAIVKASITLKFDARNLKLSYTAKACYYAPFSWHCASHSGTIFNF</sequence>
<proteinExistence type="predicted"/>
<accession>A0A2U2JBV3</accession>
<dbReference type="EMBL" id="QFFG01000002">
    <property type="protein sequence ID" value="PWG05820.1"/>
    <property type="molecule type" value="Genomic_DNA"/>
</dbReference>
<evidence type="ECO:0000313" key="2">
    <source>
        <dbReference type="Proteomes" id="UP000245670"/>
    </source>
</evidence>
<protein>
    <submittedName>
        <fullName evidence="1">Uncharacterized protein</fullName>
    </submittedName>
</protein>
<name>A0A2U2JBV3_9FLAO</name>
<dbReference type="AlphaFoldDB" id="A0A2U2JBV3"/>
<comment type="caution">
    <text evidence="1">The sequence shown here is derived from an EMBL/GenBank/DDBJ whole genome shotgun (WGS) entry which is preliminary data.</text>
</comment>
<evidence type="ECO:0000313" key="1">
    <source>
        <dbReference type="EMBL" id="PWG05820.1"/>
    </source>
</evidence>
<organism evidence="1 2">
    <name type="scientific">Polaribacter aquimarinus</name>
    <dbReference type="NCBI Taxonomy" id="2100726"/>
    <lineage>
        <taxon>Bacteria</taxon>
        <taxon>Pseudomonadati</taxon>
        <taxon>Bacteroidota</taxon>
        <taxon>Flavobacteriia</taxon>
        <taxon>Flavobacteriales</taxon>
        <taxon>Flavobacteriaceae</taxon>
    </lineage>
</organism>
<gene>
    <name evidence="1" type="ORF">DIS07_05095</name>
</gene>
<dbReference type="Proteomes" id="UP000245670">
    <property type="component" value="Unassembled WGS sequence"/>
</dbReference>
<keyword evidence="2" id="KW-1185">Reference proteome</keyword>
<reference evidence="1 2" key="1">
    <citation type="submission" date="2018-05" db="EMBL/GenBank/DDBJ databases">
        <title>Polaribacter aquimarinus sp. nov., isolated from sediment in a sediment of sea.</title>
        <authorList>
            <person name="Lu D."/>
        </authorList>
    </citation>
    <scope>NUCLEOTIDE SEQUENCE [LARGE SCALE GENOMIC DNA]</scope>
    <source>
        <strain evidence="1 2">ZY113</strain>
    </source>
</reference>
<dbReference type="RefSeq" id="WP_109404153.1">
    <property type="nucleotide sequence ID" value="NZ_QFFG01000002.1"/>
</dbReference>